<feature type="transmembrane region" description="Helical" evidence="1">
    <location>
        <begin position="12"/>
        <end position="34"/>
    </location>
</feature>
<sequence length="357" mass="41580">MQIKPIEQCFWILGSIMFFVVIIWLMNIYAAGVVIPFSQIMAAALLFSFFHMLMSFSFWNLWSRSIKDKFLGGLVAFFAIFFIKVYALDIVHVWLPKIGVNFQDPQKAFSVYEFRDRITTAFMFTIVTAFLHVVFGKYLVNQRLLKEARKSREEMLIVIEGLKSKVLAKHLCPHFIENILSIAMGKLTIGNREHFLRILLLLVDVMRYAIDMANTDQDVSWEREITCVNKMIELIQVANGKDSVLIDDLDDKLDIELPIGLLVMPVENSIKYGSISKASPLHITISKAGNTWRFDCRNRFNDQKRETVRSSKLGLKLMQGRLINERWPISMEIEERENRFWMKLIGSLEKRCYSYYG</sequence>
<dbReference type="InterPro" id="IPR010559">
    <property type="entry name" value="Sig_transdc_His_kin_internal"/>
</dbReference>
<comment type="caution">
    <text evidence="3">The sequence shown here is derived from an EMBL/GenBank/DDBJ whole genome shotgun (WGS) entry which is preliminary data.</text>
</comment>
<dbReference type="Pfam" id="PF06580">
    <property type="entry name" value="His_kinase"/>
    <property type="match status" value="1"/>
</dbReference>
<keyword evidence="3" id="KW-0808">Transferase</keyword>
<keyword evidence="4" id="KW-1185">Reference proteome</keyword>
<evidence type="ECO:0000313" key="4">
    <source>
        <dbReference type="Proteomes" id="UP001597545"/>
    </source>
</evidence>
<keyword evidence="1" id="KW-0472">Membrane</keyword>
<keyword evidence="1" id="KW-0812">Transmembrane</keyword>
<keyword evidence="3" id="KW-0418">Kinase</keyword>
<feature type="transmembrane region" description="Helical" evidence="1">
    <location>
        <begin position="74"/>
        <end position="95"/>
    </location>
</feature>
<dbReference type="Proteomes" id="UP001597545">
    <property type="component" value="Unassembled WGS sequence"/>
</dbReference>
<name>A0ABW5KLT1_9SPHI</name>
<organism evidence="3 4">
    <name type="scientific">Sphingobacterium suaedae</name>
    <dbReference type="NCBI Taxonomy" id="1686402"/>
    <lineage>
        <taxon>Bacteria</taxon>
        <taxon>Pseudomonadati</taxon>
        <taxon>Bacteroidota</taxon>
        <taxon>Sphingobacteriia</taxon>
        <taxon>Sphingobacteriales</taxon>
        <taxon>Sphingobacteriaceae</taxon>
        <taxon>Sphingobacterium</taxon>
    </lineage>
</organism>
<dbReference type="GO" id="GO:0016301">
    <property type="term" value="F:kinase activity"/>
    <property type="evidence" value="ECO:0007669"/>
    <property type="project" value="UniProtKB-KW"/>
</dbReference>
<reference evidence="4" key="1">
    <citation type="journal article" date="2019" name="Int. J. Syst. Evol. Microbiol.">
        <title>The Global Catalogue of Microorganisms (GCM) 10K type strain sequencing project: providing services to taxonomists for standard genome sequencing and annotation.</title>
        <authorList>
            <consortium name="The Broad Institute Genomics Platform"/>
            <consortium name="The Broad Institute Genome Sequencing Center for Infectious Disease"/>
            <person name="Wu L."/>
            <person name="Ma J."/>
        </authorList>
    </citation>
    <scope>NUCLEOTIDE SEQUENCE [LARGE SCALE GENOMIC DNA]</scope>
    <source>
        <strain evidence="4">KCTC 42662</strain>
    </source>
</reference>
<dbReference type="RefSeq" id="WP_380905552.1">
    <property type="nucleotide sequence ID" value="NZ_JBHUEG010000012.1"/>
</dbReference>
<gene>
    <name evidence="3" type="ORF">ACFSR5_16420</name>
</gene>
<evidence type="ECO:0000259" key="2">
    <source>
        <dbReference type="Pfam" id="PF06580"/>
    </source>
</evidence>
<dbReference type="PANTHER" id="PTHR34220:SF7">
    <property type="entry name" value="SENSOR HISTIDINE KINASE YPDA"/>
    <property type="match status" value="1"/>
</dbReference>
<protein>
    <submittedName>
        <fullName evidence="3">Histidine kinase</fullName>
    </submittedName>
</protein>
<accession>A0ABW5KLT1</accession>
<proteinExistence type="predicted"/>
<dbReference type="PANTHER" id="PTHR34220">
    <property type="entry name" value="SENSOR HISTIDINE KINASE YPDA"/>
    <property type="match status" value="1"/>
</dbReference>
<feature type="transmembrane region" description="Helical" evidence="1">
    <location>
        <begin position="40"/>
        <end position="62"/>
    </location>
</feature>
<dbReference type="InterPro" id="IPR050640">
    <property type="entry name" value="Bact_2-comp_sensor_kinase"/>
</dbReference>
<feature type="transmembrane region" description="Helical" evidence="1">
    <location>
        <begin position="118"/>
        <end position="140"/>
    </location>
</feature>
<evidence type="ECO:0000256" key="1">
    <source>
        <dbReference type="SAM" id="Phobius"/>
    </source>
</evidence>
<dbReference type="EMBL" id="JBHULR010000015">
    <property type="protein sequence ID" value="MFD2549234.1"/>
    <property type="molecule type" value="Genomic_DNA"/>
</dbReference>
<feature type="domain" description="Signal transduction histidine kinase internal region" evidence="2">
    <location>
        <begin position="165"/>
        <end position="237"/>
    </location>
</feature>
<keyword evidence="1" id="KW-1133">Transmembrane helix</keyword>
<evidence type="ECO:0000313" key="3">
    <source>
        <dbReference type="EMBL" id="MFD2549234.1"/>
    </source>
</evidence>